<evidence type="ECO:0000256" key="1">
    <source>
        <dbReference type="SAM" id="MobiDB-lite"/>
    </source>
</evidence>
<accession>A0AAN6Y5R5</accession>
<proteinExistence type="predicted"/>
<dbReference type="Gene3D" id="3.30.420.10">
    <property type="entry name" value="Ribonuclease H-like superfamily/Ribonuclease H"/>
    <property type="match status" value="1"/>
</dbReference>
<evidence type="ECO:0000259" key="2">
    <source>
        <dbReference type="PROSITE" id="PS50879"/>
    </source>
</evidence>
<protein>
    <recommendedName>
        <fullName evidence="2">RNase H type-1 domain-containing protein</fullName>
    </recommendedName>
</protein>
<gene>
    <name evidence="3" type="ORF">QBC37DRAFT_375728</name>
</gene>
<reference evidence="3" key="2">
    <citation type="submission" date="2023-05" db="EMBL/GenBank/DDBJ databases">
        <authorList>
            <consortium name="Lawrence Berkeley National Laboratory"/>
            <person name="Steindorff A."/>
            <person name="Hensen N."/>
            <person name="Bonometti L."/>
            <person name="Westerberg I."/>
            <person name="Brannstrom I.O."/>
            <person name="Guillou S."/>
            <person name="Cros-Aarteil S."/>
            <person name="Calhoun S."/>
            <person name="Haridas S."/>
            <person name="Kuo A."/>
            <person name="Mondo S."/>
            <person name="Pangilinan J."/>
            <person name="Riley R."/>
            <person name="Labutti K."/>
            <person name="Andreopoulos B."/>
            <person name="Lipzen A."/>
            <person name="Chen C."/>
            <person name="Yanf M."/>
            <person name="Daum C."/>
            <person name="Ng V."/>
            <person name="Clum A."/>
            <person name="Ohm R."/>
            <person name="Martin F."/>
            <person name="Silar P."/>
            <person name="Natvig D."/>
            <person name="Lalanne C."/>
            <person name="Gautier V."/>
            <person name="Ament-Velasquez S.L."/>
            <person name="Kruys A."/>
            <person name="Hutchinson M.I."/>
            <person name="Powell A.J."/>
            <person name="Barry K."/>
            <person name="Miller A.N."/>
            <person name="Grigoriev I.V."/>
            <person name="Debuchy R."/>
            <person name="Gladieux P."/>
            <person name="Thoren M.H."/>
            <person name="Johannesson H."/>
        </authorList>
    </citation>
    <scope>NUCLEOTIDE SEQUENCE</scope>
    <source>
        <strain evidence="3">PSN293</strain>
    </source>
</reference>
<evidence type="ECO:0000313" key="3">
    <source>
        <dbReference type="EMBL" id="KAK4211790.1"/>
    </source>
</evidence>
<comment type="caution">
    <text evidence="3">The sequence shown here is derived from an EMBL/GenBank/DDBJ whole genome shotgun (WGS) entry which is preliminary data.</text>
</comment>
<feature type="compositionally biased region" description="Low complexity" evidence="1">
    <location>
        <begin position="79"/>
        <end position="93"/>
    </location>
</feature>
<name>A0AAN6Y5R5_9PEZI</name>
<dbReference type="SUPFAM" id="SSF53098">
    <property type="entry name" value="Ribonuclease H-like"/>
    <property type="match status" value="1"/>
</dbReference>
<sequence length="453" mass="48773">MPDFLEALERGSWRPSRSQTRGPLVADDAPLDARIAASLEFAITIDFTSDNKTPNHVNAVVTRASVTAPAPALVPARAATPGPLADPAPGLADSHTPVTNHISAGDLALDDNPARVEDSSPATAPGQLTVSDRRNLRRKAAKARGRQAAKAKASRIQDASRVQGASRTQEALSFSKPRVASGHLQFLGTATIDTADDAVRAASAAEVAPDFSTINGSRSLHLVFYTDGSRTKAGKDGTAATKGGYAVIHKVPGTKRDWRMCAFLIENCYGAVQSELSAQTEALAMAVRYLERNDVSDAVVQIFTDSQESIKTINKGISKDRFTGSLSWDQARPILVEMAKLSERIHQRKSKVEIKWMPRNTTRKHEDADYLSGKASLRENIEISQPSTMTIDVEREVREVTERHLTQLAASASKSNGDHDAIKDAHQSRDDTSFLGSYQLVDPQTGAGTANEG</sequence>
<dbReference type="InterPro" id="IPR036397">
    <property type="entry name" value="RNaseH_sf"/>
</dbReference>
<dbReference type="Proteomes" id="UP001301769">
    <property type="component" value="Unassembled WGS sequence"/>
</dbReference>
<dbReference type="InterPro" id="IPR002156">
    <property type="entry name" value="RNaseH_domain"/>
</dbReference>
<reference evidence="3" key="1">
    <citation type="journal article" date="2023" name="Mol. Phylogenet. Evol.">
        <title>Genome-scale phylogeny and comparative genomics of the fungal order Sordariales.</title>
        <authorList>
            <person name="Hensen N."/>
            <person name="Bonometti L."/>
            <person name="Westerberg I."/>
            <person name="Brannstrom I.O."/>
            <person name="Guillou S."/>
            <person name="Cros-Aarteil S."/>
            <person name="Calhoun S."/>
            <person name="Haridas S."/>
            <person name="Kuo A."/>
            <person name="Mondo S."/>
            <person name="Pangilinan J."/>
            <person name="Riley R."/>
            <person name="LaButti K."/>
            <person name="Andreopoulos B."/>
            <person name="Lipzen A."/>
            <person name="Chen C."/>
            <person name="Yan M."/>
            <person name="Daum C."/>
            <person name="Ng V."/>
            <person name="Clum A."/>
            <person name="Steindorff A."/>
            <person name="Ohm R.A."/>
            <person name="Martin F."/>
            <person name="Silar P."/>
            <person name="Natvig D.O."/>
            <person name="Lalanne C."/>
            <person name="Gautier V."/>
            <person name="Ament-Velasquez S.L."/>
            <person name="Kruys A."/>
            <person name="Hutchinson M.I."/>
            <person name="Powell A.J."/>
            <person name="Barry K."/>
            <person name="Miller A.N."/>
            <person name="Grigoriev I.V."/>
            <person name="Debuchy R."/>
            <person name="Gladieux P."/>
            <person name="Hiltunen Thoren M."/>
            <person name="Johannesson H."/>
        </authorList>
    </citation>
    <scope>NUCLEOTIDE SEQUENCE</scope>
    <source>
        <strain evidence="3">PSN293</strain>
    </source>
</reference>
<organism evidence="3 4">
    <name type="scientific">Rhypophila decipiens</name>
    <dbReference type="NCBI Taxonomy" id="261697"/>
    <lineage>
        <taxon>Eukaryota</taxon>
        <taxon>Fungi</taxon>
        <taxon>Dikarya</taxon>
        <taxon>Ascomycota</taxon>
        <taxon>Pezizomycotina</taxon>
        <taxon>Sordariomycetes</taxon>
        <taxon>Sordariomycetidae</taxon>
        <taxon>Sordariales</taxon>
        <taxon>Naviculisporaceae</taxon>
        <taxon>Rhypophila</taxon>
    </lineage>
</organism>
<feature type="domain" description="RNase H type-1" evidence="2">
    <location>
        <begin position="218"/>
        <end position="377"/>
    </location>
</feature>
<feature type="compositionally biased region" description="Basic residues" evidence="1">
    <location>
        <begin position="142"/>
        <end position="153"/>
    </location>
</feature>
<feature type="compositionally biased region" description="Polar residues" evidence="1">
    <location>
        <begin position="163"/>
        <end position="172"/>
    </location>
</feature>
<feature type="region of interest" description="Disordered" evidence="1">
    <location>
        <begin position="409"/>
        <end position="453"/>
    </location>
</feature>
<dbReference type="Pfam" id="PF00075">
    <property type="entry name" value="RNase_H"/>
    <property type="match status" value="1"/>
</dbReference>
<dbReference type="GO" id="GO:0003676">
    <property type="term" value="F:nucleic acid binding"/>
    <property type="evidence" value="ECO:0007669"/>
    <property type="project" value="InterPro"/>
</dbReference>
<feature type="compositionally biased region" description="Basic and acidic residues" evidence="1">
    <location>
        <begin position="416"/>
        <end position="432"/>
    </location>
</feature>
<keyword evidence="4" id="KW-1185">Reference proteome</keyword>
<dbReference type="AlphaFoldDB" id="A0AAN6Y5R5"/>
<evidence type="ECO:0000313" key="4">
    <source>
        <dbReference type="Proteomes" id="UP001301769"/>
    </source>
</evidence>
<dbReference type="EMBL" id="MU858141">
    <property type="protein sequence ID" value="KAK4211790.1"/>
    <property type="molecule type" value="Genomic_DNA"/>
</dbReference>
<dbReference type="GO" id="GO:0004523">
    <property type="term" value="F:RNA-DNA hybrid ribonuclease activity"/>
    <property type="evidence" value="ECO:0007669"/>
    <property type="project" value="InterPro"/>
</dbReference>
<feature type="region of interest" description="Disordered" evidence="1">
    <location>
        <begin position="142"/>
        <end position="174"/>
    </location>
</feature>
<dbReference type="PROSITE" id="PS50879">
    <property type="entry name" value="RNASE_H_1"/>
    <property type="match status" value="1"/>
</dbReference>
<feature type="region of interest" description="Disordered" evidence="1">
    <location>
        <begin position="79"/>
        <end position="106"/>
    </location>
</feature>
<dbReference type="InterPro" id="IPR012337">
    <property type="entry name" value="RNaseH-like_sf"/>
</dbReference>